<name>E4TXJ2_SULKY</name>
<dbReference type="EMBL" id="CP002355">
    <property type="protein sequence ID" value="ADR33901.1"/>
    <property type="molecule type" value="Genomic_DNA"/>
</dbReference>
<sequence>MTKLLFLLFVLLNLDAYELSRNYEYENNIIYSDDLFPTIEKKFEILKIPSDQDHYRLDAQVIAKTFELNGISIDSTKTRYVNFTKRSPVDFSLLKQQLASMFTERYPTIRIDDITISSRGYLPALPKNVRGVFDERFYQNGSGTFYYFDEQGIRHYLDYSVRATISVLHSNQKVSRKERLSGFNTLLKPIPFVSFKDIPLTSIPNQPARFRSNLKGGQLLTVRNIETIPLVLKNEKVIVEVQDKGVIVEFGARATQEGALYDIITIQKNDGKRAKAKVIGENRVELL</sequence>
<dbReference type="NCBIfam" id="TIGR03170">
    <property type="entry name" value="flgA_cterm"/>
    <property type="match status" value="1"/>
</dbReference>
<dbReference type="Proteomes" id="UP000008721">
    <property type="component" value="Chromosome"/>
</dbReference>
<feature type="domain" description="Flagella basal body P-ring formation protein FlgA SAF" evidence="1">
    <location>
        <begin position="167"/>
        <end position="285"/>
    </location>
</feature>
<dbReference type="RefSeq" id="WP_013460098.1">
    <property type="nucleotide sequence ID" value="NC_014762.1"/>
</dbReference>
<dbReference type="eggNOG" id="COG1261">
    <property type="taxonomic scope" value="Bacteria"/>
</dbReference>
<evidence type="ECO:0000313" key="3">
    <source>
        <dbReference type="Proteomes" id="UP000008721"/>
    </source>
</evidence>
<keyword evidence="2" id="KW-0282">Flagellum</keyword>
<keyword evidence="2" id="KW-0966">Cell projection</keyword>
<dbReference type="AlphaFoldDB" id="E4TXJ2"/>
<protein>
    <submittedName>
        <fullName evidence="2">Flagella basal body P-ring formation protein FlgA</fullName>
    </submittedName>
</protein>
<evidence type="ECO:0000259" key="1">
    <source>
        <dbReference type="Pfam" id="PF13144"/>
    </source>
</evidence>
<dbReference type="KEGG" id="sku:Sulku_1238"/>
<gene>
    <name evidence="2" type="ordered locus">Sulku_1238</name>
</gene>
<dbReference type="Pfam" id="PF13144">
    <property type="entry name" value="ChapFlgA"/>
    <property type="match status" value="1"/>
</dbReference>
<keyword evidence="3" id="KW-1185">Reference proteome</keyword>
<organism evidence="2 3">
    <name type="scientific">Sulfuricurvum kujiense (strain ATCC BAA-921 / DSM 16994 / JCM 11577 / YK-1)</name>
    <dbReference type="NCBI Taxonomy" id="709032"/>
    <lineage>
        <taxon>Bacteria</taxon>
        <taxon>Pseudomonadati</taxon>
        <taxon>Campylobacterota</taxon>
        <taxon>Epsilonproteobacteria</taxon>
        <taxon>Campylobacterales</taxon>
        <taxon>Sulfurimonadaceae</taxon>
        <taxon>Sulfuricurvum</taxon>
    </lineage>
</organism>
<proteinExistence type="predicted"/>
<dbReference type="HOGENOM" id="CLU_989330_0_0_7"/>
<accession>E4TXJ2</accession>
<dbReference type="STRING" id="709032.Sulku_1238"/>
<reference evidence="2 3" key="1">
    <citation type="journal article" date="2012" name="Stand. Genomic Sci.">
        <title>Complete genome sequence of the sulfur compounds oxidizing chemolithoautotroph Sulfuricurvum kujiense type strain (YK-1(T)).</title>
        <authorList>
            <person name="Han C."/>
            <person name="Kotsyurbenko O."/>
            <person name="Chertkov O."/>
            <person name="Held B."/>
            <person name="Lapidus A."/>
            <person name="Nolan M."/>
            <person name="Lucas S."/>
            <person name="Hammon N."/>
            <person name="Deshpande S."/>
            <person name="Cheng J.F."/>
            <person name="Tapia R."/>
            <person name="Goodwin L.A."/>
            <person name="Pitluck S."/>
            <person name="Liolios K."/>
            <person name="Pagani I."/>
            <person name="Ivanova N."/>
            <person name="Mavromatis K."/>
            <person name="Mikhailova N."/>
            <person name="Pati A."/>
            <person name="Chen A."/>
            <person name="Palaniappan K."/>
            <person name="Land M."/>
            <person name="Hauser L."/>
            <person name="Chang Y.J."/>
            <person name="Jeffries C.D."/>
            <person name="Brambilla E.M."/>
            <person name="Rohde M."/>
            <person name="Spring S."/>
            <person name="Sikorski J."/>
            <person name="Goker M."/>
            <person name="Woyke T."/>
            <person name="Bristow J."/>
            <person name="Eisen J.A."/>
            <person name="Markowitz V."/>
            <person name="Hugenholtz P."/>
            <person name="Kyrpides N.C."/>
            <person name="Klenk H.P."/>
            <person name="Detter J.C."/>
        </authorList>
    </citation>
    <scope>NUCLEOTIDE SEQUENCE [LARGE SCALE GENOMIC DNA]</scope>
    <source>
        <strain evidence="3">ATCC BAA-921 / DSM 16994 / JCM 11577 / YK-1</strain>
    </source>
</reference>
<dbReference type="InterPro" id="IPR017585">
    <property type="entry name" value="SAF_FlgA"/>
</dbReference>
<keyword evidence="2" id="KW-0969">Cilium</keyword>
<evidence type="ECO:0000313" key="2">
    <source>
        <dbReference type="EMBL" id="ADR33901.1"/>
    </source>
</evidence>